<dbReference type="PANTHER" id="PTHR46401:SF2">
    <property type="entry name" value="GLYCOSYLTRANSFERASE WBBK-RELATED"/>
    <property type="match status" value="1"/>
</dbReference>
<dbReference type="AlphaFoldDB" id="A0A4D8RDI0"/>
<dbReference type="FunFam" id="3.40.50.2000:FF:000119">
    <property type="entry name" value="Glycosyl transferase group 1"/>
    <property type="match status" value="1"/>
</dbReference>
<dbReference type="Proteomes" id="UP000298693">
    <property type="component" value="Plasmid p5"/>
</dbReference>
<sequence length="412" mass="44793">MDRIPSLGLLLSAESLCGRRTGVGNYTLHLWRNLSRLPGIGSIQLFAGLHRLPPPDSGAPVRGNAPACGAPKAATPDDGAGAPFWRVLARQSRLADAAYRAAYRARFRLAFERAGVPRDRACYHEPNMIPRPFGGVTVSTFQDLAWHRHPEVHPVERLRWIERHLPRALEQTRRIITTSVFTRREIVSVLGVDPGRIDVVPLGVDGRFHPRGPDETAPVLARRSLSPGGYLLSVGTVEPRKNLGRLLRAYASLPAALAERFPLVVVGASGWLNSPELASMESLERAGRLRYLGYVDEEELPVLYAGARAFAYPSLYEGFGLPPLEAMASGTPVLCSAGTAMAEVVEDCGLQVDPLDEGAIAEALRVLLEDDGTAERLRALGMARAAGFTWERCARDTLVTYRKALGLTDGNA</sequence>
<evidence type="ECO:0000313" key="4">
    <source>
        <dbReference type="EMBL" id="QCO19921.1"/>
    </source>
</evidence>
<dbReference type="EMBL" id="CP032350">
    <property type="protein sequence ID" value="QCO19921.1"/>
    <property type="molecule type" value="Genomic_DNA"/>
</dbReference>
<dbReference type="CDD" id="cd03809">
    <property type="entry name" value="GT4_MtfB-like"/>
    <property type="match status" value="1"/>
</dbReference>
<feature type="domain" description="Glycosyltransferase subfamily 4-like N-terminal" evidence="3">
    <location>
        <begin position="137"/>
        <end position="205"/>
    </location>
</feature>
<name>A0A4D8RDI0_AZOBR</name>
<dbReference type="Pfam" id="PF00534">
    <property type="entry name" value="Glycos_transf_1"/>
    <property type="match status" value="1"/>
</dbReference>
<dbReference type="InterPro" id="IPR028098">
    <property type="entry name" value="Glyco_trans_4-like_N"/>
</dbReference>
<evidence type="ECO:0000256" key="1">
    <source>
        <dbReference type="ARBA" id="ARBA00022679"/>
    </source>
</evidence>
<evidence type="ECO:0000313" key="5">
    <source>
        <dbReference type="Proteomes" id="UP000298693"/>
    </source>
</evidence>
<dbReference type="Pfam" id="PF13439">
    <property type="entry name" value="Glyco_transf_4"/>
    <property type="match status" value="1"/>
</dbReference>
<dbReference type="PANTHER" id="PTHR46401">
    <property type="entry name" value="GLYCOSYLTRANSFERASE WBBK-RELATED"/>
    <property type="match status" value="1"/>
</dbReference>
<accession>A0A4D8RDI0</accession>
<reference evidence="4 5" key="1">
    <citation type="submission" date="2018-09" db="EMBL/GenBank/DDBJ databases">
        <title>Whole genome based analysis of evolution and adaptive divergence in Indian and Brazilian strains of Azospirillum brasilense.</title>
        <authorList>
            <person name="Singh C."/>
            <person name="Tripathi A.K."/>
        </authorList>
    </citation>
    <scope>NUCLEOTIDE SEQUENCE [LARGE SCALE GENOMIC DNA]</scope>
    <source>
        <strain evidence="4 5">MTCC4039</strain>
        <plasmid evidence="4 5">p5</plasmid>
    </source>
</reference>
<geneLocation type="plasmid" evidence="4">
    <name>p5</name>
</geneLocation>
<dbReference type="InterPro" id="IPR001296">
    <property type="entry name" value="Glyco_trans_1"/>
</dbReference>
<protein>
    <submittedName>
        <fullName evidence="4">Glycosyltransferase family 1 protein</fullName>
    </submittedName>
</protein>
<evidence type="ECO:0000259" key="2">
    <source>
        <dbReference type="Pfam" id="PF00534"/>
    </source>
</evidence>
<dbReference type="SUPFAM" id="SSF53756">
    <property type="entry name" value="UDP-Glycosyltransferase/glycogen phosphorylase"/>
    <property type="match status" value="1"/>
</dbReference>
<gene>
    <name evidence="4" type="ORF">D3869_32265</name>
</gene>
<dbReference type="Gene3D" id="3.40.50.2000">
    <property type="entry name" value="Glycogen Phosphorylase B"/>
    <property type="match status" value="2"/>
</dbReference>
<dbReference type="GO" id="GO:0009103">
    <property type="term" value="P:lipopolysaccharide biosynthetic process"/>
    <property type="evidence" value="ECO:0007669"/>
    <property type="project" value="TreeGrafter"/>
</dbReference>
<keyword evidence="4" id="KW-0614">Plasmid</keyword>
<organism evidence="4 5">
    <name type="scientific">Azospirillum brasilense</name>
    <dbReference type="NCBI Taxonomy" id="192"/>
    <lineage>
        <taxon>Bacteria</taxon>
        <taxon>Pseudomonadati</taxon>
        <taxon>Pseudomonadota</taxon>
        <taxon>Alphaproteobacteria</taxon>
        <taxon>Rhodospirillales</taxon>
        <taxon>Azospirillaceae</taxon>
        <taxon>Azospirillum</taxon>
    </lineage>
</organism>
<proteinExistence type="predicted"/>
<feature type="domain" description="Glycosyl transferase family 1" evidence="2">
    <location>
        <begin position="230"/>
        <end position="378"/>
    </location>
</feature>
<evidence type="ECO:0000259" key="3">
    <source>
        <dbReference type="Pfam" id="PF13439"/>
    </source>
</evidence>
<dbReference type="GO" id="GO:0016757">
    <property type="term" value="F:glycosyltransferase activity"/>
    <property type="evidence" value="ECO:0007669"/>
    <property type="project" value="InterPro"/>
</dbReference>
<keyword evidence="1 4" id="KW-0808">Transferase</keyword>